<keyword evidence="1" id="KW-1133">Transmembrane helix</keyword>
<feature type="transmembrane region" description="Helical" evidence="1">
    <location>
        <begin position="185"/>
        <end position="209"/>
    </location>
</feature>
<protein>
    <submittedName>
        <fullName evidence="2">Uncharacterized protein</fullName>
    </submittedName>
</protein>
<evidence type="ECO:0000256" key="1">
    <source>
        <dbReference type="SAM" id="Phobius"/>
    </source>
</evidence>
<gene>
    <name evidence="2" type="ORF">C0Q70_13890</name>
</gene>
<dbReference type="EMBL" id="PZQS01000008">
    <property type="protein sequence ID" value="PVD26220.1"/>
    <property type="molecule type" value="Genomic_DNA"/>
</dbReference>
<accession>A0A2T7NYH1</accession>
<dbReference type="OrthoDB" id="6114198at2759"/>
<keyword evidence="3" id="KW-1185">Reference proteome</keyword>
<proteinExistence type="predicted"/>
<keyword evidence="1" id="KW-0812">Transmembrane</keyword>
<dbReference type="AlphaFoldDB" id="A0A2T7NYH1"/>
<evidence type="ECO:0000313" key="2">
    <source>
        <dbReference type="EMBL" id="PVD26220.1"/>
    </source>
</evidence>
<comment type="caution">
    <text evidence="2">The sequence shown here is derived from an EMBL/GenBank/DDBJ whole genome shotgun (WGS) entry which is preliminary data.</text>
</comment>
<name>A0A2T7NYH1_POMCA</name>
<sequence length="400" mass="44085">MSKNSNVGDAFPSALSFSTVSYANDYLTTTRRPLASLPPVPECSTNANAIDHTGESFTRIDSGFESAPPSPPSREVAAAVNRTSSTYEYINPRDLYLHPLPVRRCSGHCEGESNSSARTTATVTTITNSSFPNTDSDLDDAVHFQRSARQISNQMYQCLQRADTQRFPKQSHCIYRMTLEKQVRCLWLALVILIVITVLVLVLSAYTLFGAIADIQIHLHNKDKQIQSMESEYLTLSNKIGFMKYVRSGNESYLPDTEWAALYVKEAQSYLGTNLSSFTLELQNMNISLQTQLQEIIHIAGPQGPPGAGNLSMCTYQNFTGSVGMGGGSSYTSYVPSLETLEDKIVMSVACDVQGGTQQSVETNVLSANKFQYRCKCDGTTPSATHRLCIIHYLLCPRLS</sequence>
<reference evidence="2 3" key="1">
    <citation type="submission" date="2018-04" db="EMBL/GenBank/DDBJ databases">
        <title>The genome of golden apple snail Pomacea canaliculata provides insight into stress tolerance and invasive adaptation.</title>
        <authorList>
            <person name="Liu C."/>
            <person name="Liu B."/>
            <person name="Ren Y."/>
            <person name="Zhang Y."/>
            <person name="Wang H."/>
            <person name="Li S."/>
            <person name="Jiang F."/>
            <person name="Yin L."/>
            <person name="Zhang G."/>
            <person name="Qian W."/>
            <person name="Fan W."/>
        </authorList>
    </citation>
    <scope>NUCLEOTIDE SEQUENCE [LARGE SCALE GENOMIC DNA]</scope>
    <source>
        <strain evidence="2">SZHN2017</strain>
        <tissue evidence="2">Muscle</tissue>
    </source>
</reference>
<evidence type="ECO:0000313" key="3">
    <source>
        <dbReference type="Proteomes" id="UP000245119"/>
    </source>
</evidence>
<dbReference type="Proteomes" id="UP000245119">
    <property type="component" value="Linkage Group LG8"/>
</dbReference>
<organism evidence="2 3">
    <name type="scientific">Pomacea canaliculata</name>
    <name type="common">Golden apple snail</name>
    <dbReference type="NCBI Taxonomy" id="400727"/>
    <lineage>
        <taxon>Eukaryota</taxon>
        <taxon>Metazoa</taxon>
        <taxon>Spiralia</taxon>
        <taxon>Lophotrochozoa</taxon>
        <taxon>Mollusca</taxon>
        <taxon>Gastropoda</taxon>
        <taxon>Caenogastropoda</taxon>
        <taxon>Architaenioglossa</taxon>
        <taxon>Ampullarioidea</taxon>
        <taxon>Ampullariidae</taxon>
        <taxon>Pomacea</taxon>
    </lineage>
</organism>
<keyword evidence="1" id="KW-0472">Membrane</keyword>